<dbReference type="InParanoid" id="A0A0C3JM26"/>
<dbReference type="Proteomes" id="UP000054217">
    <property type="component" value="Unassembled WGS sequence"/>
</dbReference>
<reference evidence="4" key="2">
    <citation type="submission" date="2015-01" db="EMBL/GenBank/DDBJ databases">
        <title>Evolutionary Origins and Diversification of the Mycorrhizal Mutualists.</title>
        <authorList>
            <consortium name="DOE Joint Genome Institute"/>
            <consortium name="Mycorrhizal Genomics Consortium"/>
            <person name="Kohler A."/>
            <person name="Kuo A."/>
            <person name="Nagy L.G."/>
            <person name="Floudas D."/>
            <person name="Copeland A."/>
            <person name="Barry K.W."/>
            <person name="Cichocki N."/>
            <person name="Veneault-Fourrey C."/>
            <person name="LaButti K."/>
            <person name="Lindquist E.A."/>
            <person name="Lipzen A."/>
            <person name="Lundell T."/>
            <person name="Morin E."/>
            <person name="Murat C."/>
            <person name="Riley R."/>
            <person name="Ohm R."/>
            <person name="Sun H."/>
            <person name="Tunlid A."/>
            <person name="Henrissat B."/>
            <person name="Grigoriev I.V."/>
            <person name="Hibbett D.S."/>
            <person name="Martin F."/>
        </authorList>
    </citation>
    <scope>NUCLEOTIDE SEQUENCE [LARGE SCALE GENOMIC DNA]</scope>
    <source>
        <strain evidence="4">Marx 270</strain>
    </source>
</reference>
<evidence type="ECO:0000313" key="4">
    <source>
        <dbReference type="Proteomes" id="UP000054217"/>
    </source>
</evidence>
<keyword evidence="2" id="KW-0472">Membrane</keyword>
<keyword evidence="2" id="KW-1133">Transmembrane helix</keyword>
<reference evidence="3 4" key="1">
    <citation type="submission" date="2014-04" db="EMBL/GenBank/DDBJ databases">
        <authorList>
            <consortium name="DOE Joint Genome Institute"/>
            <person name="Kuo A."/>
            <person name="Kohler A."/>
            <person name="Costa M.D."/>
            <person name="Nagy L.G."/>
            <person name="Floudas D."/>
            <person name="Copeland A."/>
            <person name="Barry K.W."/>
            <person name="Cichocki N."/>
            <person name="Veneault-Fourrey C."/>
            <person name="LaButti K."/>
            <person name="Lindquist E.A."/>
            <person name="Lipzen A."/>
            <person name="Lundell T."/>
            <person name="Morin E."/>
            <person name="Murat C."/>
            <person name="Sun H."/>
            <person name="Tunlid A."/>
            <person name="Henrissat B."/>
            <person name="Grigoriev I.V."/>
            <person name="Hibbett D.S."/>
            <person name="Martin F."/>
            <person name="Nordberg H.P."/>
            <person name="Cantor M.N."/>
            <person name="Hua S.X."/>
        </authorList>
    </citation>
    <scope>NUCLEOTIDE SEQUENCE [LARGE SCALE GENOMIC DNA]</scope>
    <source>
        <strain evidence="3 4">Marx 270</strain>
    </source>
</reference>
<feature type="compositionally biased region" description="Basic residues" evidence="1">
    <location>
        <begin position="24"/>
        <end position="33"/>
    </location>
</feature>
<protein>
    <submittedName>
        <fullName evidence="3">Uncharacterized protein</fullName>
    </submittedName>
</protein>
<evidence type="ECO:0000313" key="3">
    <source>
        <dbReference type="EMBL" id="KIO10218.1"/>
    </source>
</evidence>
<feature type="transmembrane region" description="Helical" evidence="2">
    <location>
        <begin position="35"/>
        <end position="53"/>
    </location>
</feature>
<keyword evidence="4" id="KW-1185">Reference proteome</keyword>
<accession>A0A0C3JM26</accession>
<proteinExistence type="predicted"/>
<evidence type="ECO:0000256" key="2">
    <source>
        <dbReference type="SAM" id="Phobius"/>
    </source>
</evidence>
<dbReference type="AlphaFoldDB" id="A0A0C3JM26"/>
<evidence type="ECO:0000256" key="1">
    <source>
        <dbReference type="SAM" id="MobiDB-lite"/>
    </source>
</evidence>
<dbReference type="EMBL" id="KN831952">
    <property type="protein sequence ID" value="KIO10218.1"/>
    <property type="molecule type" value="Genomic_DNA"/>
</dbReference>
<dbReference type="HOGENOM" id="CLU_3015190_0_0_1"/>
<feature type="region of interest" description="Disordered" evidence="1">
    <location>
        <begin position="1"/>
        <end position="33"/>
    </location>
</feature>
<keyword evidence="2" id="KW-0812">Transmembrane</keyword>
<name>A0A0C3JM26_PISTI</name>
<sequence length="56" mass="6219">MDDQAGSMERRRGSKPACGVSGTQKRKVTKNKKKFRKPNVSLILVIYIVPSVATRS</sequence>
<gene>
    <name evidence="3" type="ORF">M404DRAFT_995413</name>
</gene>
<organism evidence="3 4">
    <name type="scientific">Pisolithus tinctorius Marx 270</name>
    <dbReference type="NCBI Taxonomy" id="870435"/>
    <lineage>
        <taxon>Eukaryota</taxon>
        <taxon>Fungi</taxon>
        <taxon>Dikarya</taxon>
        <taxon>Basidiomycota</taxon>
        <taxon>Agaricomycotina</taxon>
        <taxon>Agaricomycetes</taxon>
        <taxon>Agaricomycetidae</taxon>
        <taxon>Boletales</taxon>
        <taxon>Sclerodermatineae</taxon>
        <taxon>Pisolithaceae</taxon>
        <taxon>Pisolithus</taxon>
    </lineage>
</organism>